<evidence type="ECO:0000313" key="3">
    <source>
        <dbReference type="EMBL" id="BBE18552.1"/>
    </source>
</evidence>
<dbReference type="InterPro" id="IPR013762">
    <property type="entry name" value="Integrase-like_cat_sf"/>
</dbReference>
<dbReference type="Proteomes" id="UP001193389">
    <property type="component" value="Chromosome"/>
</dbReference>
<dbReference type="GO" id="GO:0015074">
    <property type="term" value="P:DNA integration"/>
    <property type="evidence" value="ECO:0007669"/>
    <property type="project" value="InterPro"/>
</dbReference>
<dbReference type="SUPFAM" id="SSF56349">
    <property type="entry name" value="DNA breaking-rejoining enzymes"/>
    <property type="match status" value="1"/>
</dbReference>
<evidence type="ECO:0000256" key="2">
    <source>
        <dbReference type="ARBA" id="ARBA00023172"/>
    </source>
</evidence>
<protein>
    <recommendedName>
        <fullName evidence="5">Core-binding (CB) domain-containing protein</fullName>
    </recommendedName>
</protein>
<evidence type="ECO:0008006" key="5">
    <source>
        <dbReference type="Google" id="ProtNLM"/>
    </source>
</evidence>
<organism evidence="3 4">
    <name type="scientific">Aquipluma nitroreducens</name>
    <dbReference type="NCBI Taxonomy" id="2010828"/>
    <lineage>
        <taxon>Bacteria</taxon>
        <taxon>Pseudomonadati</taxon>
        <taxon>Bacteroidota</taxon>
        <taxon>Bacteroidia</taxon>
        <taxon>Marinilabiliales</taxon>
        <taxon>Prolixibacteraceae</taxon>
        <taxon>Aquipluma</taxon>
    </lineage>
</organism>
<proteinExistence type="predicted"/>
<dbReference type="Gene3D" id="1.10.443.10">
    <property type="entry name" value="Intergrase catalytic core"/>
    <property type="match status" value="1"/>
</dbReference>
<dbReference type="AlphaFoldDB" id="A0A5K7SAG0"/>
<evidence type="ECO:0000313" key="4">
    <source>
        <dbReference type="Proteomes" id="UP001193389"/>
    </source>
</evidence>
<dbReference type="GO" id="GO:0003677">
    <property type="term" value="F:DNA binding"/>
    <property type="evidence" value="ECO:0007669"/>
    <property type="project" value="UniProtKB-KW"/>
</dbReference>
<dbReference type="InterPro" id="IPR011010">
    <property type="entry name" value="DNA_brk_join_enz"/>
</dbReference>
<dbReference type="KEGG" id="anf:AQPE_2715"/>
<dbReference type="Gene3D" id="1.10.150.130">
    <property type="match status" value="1"/>
</dbReference>
<keyword evidence="4" id="KW-1185">Reference proteome</keyword>
<gene>
    <name evidence="3" type="ORF">AQPE_2715</name>
</gene>
<dbReference type="InterPro" id="IPR010998">
    <property type="entry name" value="Integrase_recombinase_N"/>
</dbReference>
<dbReference type="EMBL" id="AP018694">
    <property type="protein sequence ID" value="BBE18552.1"/>
    <property type="molecule type" value="Genomic_DNA"/>
</dbReference>
<dbReference type="GO" id="GO:0006310">
    <property type="term" value="P:DNA recombination"/>
    <property type="evidence" value="ECO:0007669"/>
    <property type="project" value="UniProtKB-KW"/>
</dbReference>
<reference evidence="3" key="1">
    <citation type="journal article" date="2020" name="Int. J. Syst. Evol. Microbiol.">
        <title>Aquipluma nitroreducens gen. nov. sp. nov., a novel facultatively anaerobic bacterium isolated from a freshwater lake.</title>
        <authorList>
            <person name="Watanabe M."/>
            <person name="Kojima H."/>
            <person name="Fukui M."/>
        </authorList>
    </citation>
    <scope>NUCLEOTIDE SEQUENCE</scope>
    <source>
        <strain evidence="3">MeG22</strain>
    </source>
</reference>
<accession>A0A5K7SAG0</accession>
<evidence type="ECO:0000256" key="1">
    <source>
        <dbReference type="ARBA" id="ARBA00023125"/>
    </source>
</evidence>
<name>A0A5K7SAG0_9BACT</name>
<keyword evidence="2" id="KW-0233">DNA recombination</keyword>
<sequence>MRKTLEYQKINGLFVFCNKCRSDVNGKSKTAKSCNHPIESQSYKAIVRIPNSGYDRKTKILIARNFEDAVLEFVDFKKQVKNPFINSLKTAKPVKTNLLIELIPKYIDFMNDEKVPHHMKKHLTKSHIKTTTVFLQDFAKFLKTKGFNLKTTELKVISDSVVGKYCEYLETKDYSNYTYNAKIKVMRTFYNYLIEKEDYEIKNVWKKVKLKSEKGTDESISSEDFYGLLEVINETDSFDQIGKTRRNMYKPWIIDLIKLKAFTGRRNAELFAMRWNMINFEDGKPVFIQSPNIKINRQQNNFDEKDFQFAFVPVAEELSELLDDLGLMKNIGSSDYIIAPDVLSNRKYLEDFASKSFTFFFKRLKRSYSRQLKHFRKTYITQEDSFINRRISMQHSNYQTTSKHYIDRKEIAKDMVKQGFRVFPKTCIDSELMKMERFEEQFAGDN</sequence>
<keyword evidence="1" id="KW-0238">DNA-binding</keyword>